<dbReference type="Gene3D" id="1.10.10.10">
    <property type="entry name" value="Winged helix-like DNA-binding domain superfamily/Winged helix DNA-binding domain"/>
    <property type="match status" value="1"/>
</dbReference>
<dbReference type="KEGG" id="sur:STAUR_1441"/>
<dbReference type="CDD" id="cd08422">
    <property type="entry name" value="PBP2_CrgA_like"/>
    <property type="match status" value="1"/>
</dbReference>
<dbReference type="PROSITE" id="PS50931">
    <property type="entry name" value="HTH_LYSR"/>
    <property type="match status" value="1"/>
</dbReference>
<dbReference type="PANTHER" id="PTHR30537:SF5">
    <property type="entry name" value="HTH-TYPE TRANSCRIPTIONAL ACTIVATOR TTDR-RELATED"/>
    <property type="match status" value="1"/>
</dbReference>
<dbReference type="Gene3D" id="3.40.190.290">
    <property type="match status" value="1"/>
</dbReference>
<dbReference type="SUPFAM" id="SSF53850">
    <property type="entry name" value="Periplasmic binding protein-like II"/>
    <property type="match status" value="1"/>
</dbReference>
<proteinExistence type="inferred from homology"/>
<dbReference type="AlphaFoldDB" id="Q08NI4"/>
<organism evidence="7 9">
    <name type="scientific">Stigmatella aurantiaca (strain DW4/3-1)</name>
    <dbReference type="NCBI Taxonomy" id="378806"/>
    <lineage>
        <taxon>Bacteria</taxon>
        <taxon>Pseudomonadati</taxon>
        <taxon>Myxococcota</taxon>
        <taxon>Myxococcia</taxon>
        <taxon>Myxococcales</taxon>
        <taxon>Cystobacterineae</taxon>
        <taxon>Archangiaceae</taxon>
        <taxon>Stigmatella</taxon>
    </lineage>
</organism>
<dbReference type="eggNOG" id="COG0583">
    <property type="taxonomic scope" value="Bacteria"/>
</dbReference>
<keyword evidence="2" id="KW-0805">Transcription regulation</keyword>
<reference evidence="7 9" key="1">
    <citation type="submission" date="2006-04" db="EMBL/GenBank/DDBJ databases">
        <authorList>
            <person name="Nierman W.C."/>
        </authorList>
    </citation>
    <scope>NUCLEOTIDE SEQUENCE [LARGE SCALE GENOMIC DNA]</scope>
    <source>
        <strain evidence="7 9">DW4/3-1</strain>
    </source>
</reference>
<evidence type="ECO:0000313" key="8">
    <source>
        <dbReference type="Proteomes" id="UP000001351"/>
    </source>
</evidence>
<evidence type="ECO:0000313" key="9">
    <source>
        <dbReference type="Proteomes" id="UP000032702"/>
    </source>
</evidence>
<dbReference type="PANTHER" id="PTHR30537">
    <property type="entry name" value="HTH-TYPE TRANSCRIPTIONAL REGULATOR"/>
    <property type="match status" value="1"/>
</dbReference>
<dbReference type="Pfam" id="PF03466">
    <property type="entry name" value="LysR_substrate"/>
    <property type="match status" value="1"/>
</dbReference>
<evidence type="ECO:0000256" key="4">
    <source>
        <dbReference type="ARBA" id="ARBA00023163"/>
    </source>
</evidence>
<sequence>MSHGSTADLNQMLTFARVVARGSFSVAARELHVPPSTLSRQVASLERRIGLRLLERTTRKLRLTEAGALYYERCSQIARDVEDADSTVRALSLTPRGTLRLSAPPVLGEMFLGPPLAEYVKLYRDMKVELSLNSRRVDLVQEGFDLAMRVAVALDDSSLMARRLGVSTRLLCASPQYVRDHGTPASLAELPAHPTISIGSGHEPWRFLDAKGEVIEVKVEPRVEVNSSALVLELCLAGAGLALIPSFLAATRVAEGSLVQVLPEIRTRPLEVLLLFPSSRQLAPKVRAFLDVVDRHIARQKPWS</sequence>
<dbReference type="FunFam" id="1.10.10.10:FF:000001">
    <property type="entry name" value="LysR family transcriptional regulator"/>
    <property type="match status" value="1"/>
</dbReference>
<dbReference type="GO" id="GO:0003677">
    <property type="term" value="F:DNA binding"/>
    <property type="evidence" value="ECO:0007669"/>
    <property type="project" value="UniProtKB-KW"/>
</dbReference>
<dbReference type="Pfam" id="PF00126">
    <property type="entry name" value="HTH_1"/>
    <property type="match status" value="1"/>
</dbReference>
<protein>
    <submittedName>
        <fullName evidence="7">LysR family transcriptional regulatory protein</fullName>
    </submittedName>
    <submittedName>
        <fullName evidence="6">Transcriptional regulator, LysR family protein</fullName>
    </submittedName>
</protein>
<dbReference type="HOGENOM" id="CLU_039613_16_2_7"/>
<evidence type="ECO:0000256" key="2">
    <source>
        <dbReference type="ARBA" id="ARBA00023015"/>
    </source>
</evidence>
<dbReference type="InterPro" id="IPR005119">
    <property type="entry name" value="LysR_subst-bd"/>
</dbReference>
<dbReference type="PATRIC" id="fig|378806.16.peg.791"/>
<dbReference type="Proteomes" id="UP000032702">
    <property type="component" value="Unassembled WGS sequence"/>
</dbReference>
<evidence type="ECO:0000313" key="7">
    <source>
        <dbReference type="EMBL" id="EAU62042.1"/>
    </source>
</evidence>
<evidence type="ECO:0000313" key="6">
    <source>
        <dbReference type="EMBL" id="ADO69245.1"/>
    </source>
</evidence>
<dbReference type="OrthoDB" id="5416547at2"/>
<evidence type="ECO:0000259" key="5">
    <source>
        <dbReference type="PROSITE" id="PS50931"/>
    </source>
</evidence>
<dbReference type="InterPro" id="IPR036388">
    <property type="entry name" value="WH-like_DNA-bd_sf"/>
</dbReference>
<name>Q08NI4_STIAD</name>
<dbReference type="GO" id="GO:0003700">
    <property type="term" value="F:DNA-binding transcription factor activity"/>
    <property type="evidence" value="ECO:0007669"/>
    <property type="project" value="InterPro"/>
</dbReference>
<dbReference type="RefSeq" id="WP_002619885.1">
    <property type="nucleotide sequence ID" value="NC_014623.1"/>
</dbReference>
<feature type="domain" description="HTH lysR-type" evidence="5">
    <location>
        <begin position="8"/>
        <end position="64"/>
    </location>
</feature>
<evidence type="ECO:0000256" key="1">
    <source>
        <dbReference type="ARBA" id="ARBA00009437"/>
    </source>
</evidence>
<dbReference type="InterPro" id="IPR036390">
    <property type="entry name" value="WH_DNA-bd_sf"/>
</dbReference>
<accession>Q08NI4</accession>
<gene>
    <name evidence="6" type="ordered locus">STAUR_1441</name>
    <name evidence="7" type="ORF">STIAU_0379</name>
</gene>
<comment type="similarity">
    <text evidence="1">Belongs to the LysR transcriptional regulatory family.</text>
</comment>
<keyword evidence="4" id="KW-0804">Transcription</keyword>
<evidence type="ECO:0000256" key="3">
    <source>
        <dbReference type="ARBA" id="ARBA00023125"/>
    </source>
</evidence>
<reference evidence="6 8" key="2">
    <citation type="journal article" date="2011" name="Mol. Biol. Evol.">
        <title>Comparative genomic analysis of fruiting body formation in Myxococcales.</title>
        <authorList>
            <person name="Huntley S."/>
            <person name="Hamann N."/>
            <person name="Wegener-Feldbrugge S."/>
            <person name="Treuner-Lange A."/>
            <person name="Kube M."/>
            <person name="Reinhardt R."/>
            <person name="Klages S."/>
            <person name="Muller R."/>
            <person name="Ronning C.M."/>
            <person name="Nierman W.C."/>
            <person name="Sogaard-Andersen L."/>
        </authorList>
    </citation>
    <scope>NUCLEOTIDE SEQUENCE [LARGE SCALE GENOMIC DNA]</scope>
    <source>
        <strain evidence="6 8">DW4/3-1</strain>
    </source>
</reference>
<dbReference type="STRING" id="378806.STAUR_1441"/>
<dbReference type="EMBL" id="AAMD01000282">
    <property type="protein sequence ID" value="EAU62042.1"/>
    <property type="molecule type" value="Genomic_DNA"/>
</dbReference>
<keyword evidence="8" id="KW-1185">Reference proteome</keyword>
<dbReference type="EMBL" id="CP002271">
    <property type="protein sequence ID" value="ADO69245.1"/>
    <property type="molecule type" value="Genomic_DNA"/>
</dbReference>
<dbReference type="SUPFAM" id="SSF46785">
    <property type="entry name" value="Winged helix' DNA-binding domain"/>
    <property type="match status" value="1"/>
</dbReference>
<dbReference type="InterPro" id="IPR000847">
    <property type="entry name" value="LysR_HTH_N"/>
</dbReference>
<dbReference type="InterPro" id="IPR058163">
    <property type="entry name" value="LysR-type_TF_proteobact-type"/>
</dbReference>
<dbReference type="Proteomes" id="UP000001351">
    <property type="component" value="Chromosome"/>
</dbReference>
<keyword evidence="3" id="KW-0238">DNA-binding</keyword>